<name>A0A7J6VJ16_THATH</name>
<dbReference type="Gene3D" id="2.170.270.10">
    <property type="entry name" value="SET domain"/>
    <property type="match status" value="1"/>
</dbReference>
<keyword evidence="2" id="KW-0158">Chromosome</keyword>
<dbReference type="Pfam" id="PF05033">
    <property type="entry name" value="Pre-SET"/>
    <property type="match status" value="1"/>
</dbReference>
<sequence length="644" mass="72706">MGSLFPFQDLNYPPPSFVSPKIEPKIEPFDDQLHLQQPNFSNPSNYIQEQLPVPEINLEEQQVYAEFYRISELFRSAFSKRKHGELEVLHPELSIVPHAQVGNKVSSSTALVKKALKHSSRSGEMVRVTDLGIEDQVYFRDLVRRTRMVYDALRIFLIQEEDNEKGLGFGRRMRADLKAASMMKDRGAWLNRDKRIIGSIPGVYIGDVFFFRMELCVIGLHGQAQAGIDYVPISQSSSGEPVATSIIVSGGYEDDEDAGDVIIYTGHGGQSRNSARQCVHQKLEGGNLALERSKFYDIEVRVIRGIKCDKAPVGKVYVYDGLYKIIDCWFDIGKSGFGVYKYKIVRIANQPEMGSSIFKFAAELRAQPLSLRPFGYLSLDISKGKENFPISLFNDIDSDRDPLLYEYLVNPIYPPFSYPQMNNSRGCDCISSCCGGCFCAQRNGGGFPYDHNGILLRGRPLVFECGTSCRCPPTCRNRVSQSGVKYRLEIFRSRETGWGVRPLDLIPAGSFICEYTGVVLTMQQATIFAMNGDSLVYPSRFPERWMEWGDISQVYPDFKQPTIPQAPSLDFAMDVSRMRNVACYFSHSSTPNVLVQFVMYDHTSTSYPHLMLFAMENIPPLRELSLDYGVGVADEWTEKLAICN</sequence>
<feature type="domain" description="SET" evidence="6">
    <location>
        <begin position="486"/>
        <end position="629"/>
    </location>
</feature>
<dbReference type="PROSITE" id="PS50280">
    <property type="entry name" value="SET"/>
    <property type="match status" value="1"/>
</dbReference>
<keyword evidence="9" id="KW-0808">Transferase</keyword>
<dbReference type="PROSITE" id="PS51015">
    <property type="entry name" value="YDG"/>
    <property type="match status" value="1"/>
</dbReference>
<dbReference type="InterPro" id="IPR003105">
    <property type="entry name" value="SRA_YDG"/>
</dbReference>
<keyword evidence="9" id="KW-0489">Methyltransferase</keyword>
<dbReference type="OrthoDB" id="5792673at2759"/>
<dbReference type="InterPro" id="IPR046341">
    <property type="entry name" value="SET_dom_sf"/>
</dbReference>
<evidence type="ECO:0000256" key="5">
    <source>
        <dbReference type="PROSITE-ProRule" id="PRU00358"/>
    </source>
</evidence>
<organism evidence="9 10">
    <name type="scientific">Thalictrum thalictroides</name>
    <name type="common">Rue-anemone</name>
    <name type="synonym">Anemone thalictroides</name>
    <dbReference type="NCBI Taxonomy" id="46969"/>
    <lineage>
        <taxon>Eukaryota</taxon>
        <taxon>Viridiplantae</taxon>
        <taxon>Streptophyta</taxon>
        <taxon>Embryophyta</taxon>
        <taxon>Tracheophyta</taxon>
        <taxon>Spermatophyta</taxon>
        <taxon>Magnoliopsida</taxon>
        <taxon>Ranunculales</taxon>
        <taxon>Ranunculaceae</taxon>
        <taxon>Thalictroideae</taxon>
        <taxon>Thalictrum</taxon>
    </lineage>
</organism>
<feature type="domain" description="Pre-SET" evidence="7">
    <location>
        <begin position="425"/>
        <end position="483"/>
    </location>
</feature>
<dbReference type="Pfam" id="PF00856">
    <property type="entry name" value="SET"/>
    <property type="match status" value="1"/>
</dbReference>
<evidence type="ECO:0000256" key="1">
    <source>
        <dbReference type="ARBA" id="ARBA00004286"/>
    </source>
</evidence>
<evidence type="ECO:0000256" key="3">
    <source>
        <dbReference type="ARBA" id="ARBA00022853"/>
    </source>
</evidence>
<evidence type="ECO:0000256" key="2">
    <source>
        <dbReference type="ARBA" id="ARBA00022454"/>
    </source>
</evidence>
<dbReference type="GO" id="GO:0008270">
    <property type="term" value="F:zinc ion binding"/>
    <property type="evidence" value="ECO:0007669"/>
    <property type="project" value="InterPro"/>
</dbReference>
<accession>A0A7J6VJ16</accession>
<keyword evidence="4 5" id="KW-0539">Nucleus</keyword>
<comment type="subcellular location">
    <subcellularLocation>
        <location evidence="1">Chromosome</location>
    </subcellularLocation>
    <subcellularLocation>
        <location evidence="5">Nucleus</location>
    </subcellularLocation>
</comment>
<evidence type="ECO:0000259" key="6">
    <source>
        <dbReference type="PROSITE" id="PS50280"/>
    </source>
</evidence>
<dbReference type="GO" id="GO:0005634">
    <property type="term" value="C:nucleus"/>
    <property type="evidence" value="ECO:0007669"/>
    <property type="project" value="UniProtKB-SubCell"/>
</dbReference>
<protein>
    <submittedName>
        <fullName evidence="9">Histone-lysine N-methyltransferase Su(Var)3-9</fullName>
    </submittedName>
</protein>
<reference evidence="9 10" key="1">
    <citation type="submission" date="2020-06" db="EMBL/GenBank/DDBJ databases">
        <title>Transcriptomic and genomic resources for Thalictrum thalictroides and T. hernandezii: Facilitating candidate gene discovery in an emerging model plant lineage.</title>
        <authorList>
            <person name="Arias T."/>
            <person name="Riano-Pachon D.M."/>
            <person name="Di Stilio V.S."/>
        </authorList>
    </citation>
    <scope>NUCLEOTIDE SEQUENCE [LARGE SCALE GENOMIC DNA]</scope>
    <source>
        <strain evidence="10">cv. WT478/WT964</strain>
        <tissue evidence="9">Leaves</tissue>
    </source>
</reference>
<evidence type="ECO:0000313" key="9">
    <source>
        <dbReference type="EMBL" id="KAF5185094.1"/>
    </source>
</evidence>
<dbReference type="PROSITE" id="PS51575">
    <property type="entry name" value="SAM_MT43_SUVAR39_2"/>
    <property type="match status" value="1"/>
</dbReference>
<dbReference type="InterPro" id="IPR036987">
    <property type="entry name" value="SRA-YDG_sf"/>
</dbReference>
<dbReference type="Pfam" id="PF02182">
    <property type="entry name" value="SAD_SRA"/>
    <property type="match status" value="1"/>
</dbReference>
<evidence type="ECO:0000256" key="4">
    <source>
        <dbReference type="ARBA" id="ARBA00023242"/>
    </source>
</evidence>
<evidence type="ECO:0000259" key="7">
    <source>
        <dbReference type="PROSITE" id="PS50867"/>
    </source>
</evidence>
<dbReference type="SMART" id="SM00466">
    <property type="entry name" value="SRA"/>
    <property type="match status" value="1"/>
</dbReference>
<dbReference type="GO" id="GO:0005694">
    <property type="term" value="C:chromosome"/>
    <property type="evidence" value="ECO:0007669"/>
    <property type="project" value="UniProtKB-SubCell"/>
</dbReference>
<dbReference type="GO" id="GO:0003690">
    <property type="term" value="F:double-stranded DNA binding"/>
    <property type="evidence" value="ECO:0007669"/>
    <property type="project" value="TreeGrafter"/>
</dbReference>
<dbReference type="PANTHER" id="PTHR45660">
    <property type="entry name" value="HISTONE-LYSINE N-METHYLTRANSFERASE SETMAR"/>
    <property type="match status" value="1"/>
</dbReference>
<dbReference type="Gene3D" id="2.30.280.10">
    <property type="entry name" value="SRA-YDG"/>
    <property type="match status" value="1"/>
</dbReference>
<dbReference type="InterPro" id="IPR025794">
    <property type="entry name" value="H3-K9-MeTrfase_plant"/>
</dbReference>
<dbReference type="EMBL" id="JABWDY010031179">
    <property type="protein sequence ID" value="KAF5185094.1"/>
    <property type="molecule type" value="Genomic_DNA"/>
</dbReference>
<dbReference type="PROSITE" id="PS50867">
    <property type="entry name" value="PRE_SET"/>
    <property type="match status" value="1"/>
</dbReference>
<evidence type="ECO:0000259" key="8">
    <source>
        <dbReference type="PROSITE" id="PS51015"/>
    </source>
</evidence>
<dbReference type="InterPro" id="IPR015947">
    <property type="entry name" value="PUA-like_sf"/>
</dbReference>
<dbReference type="PANTHER" id="PTHR45660:SF3">
    <property type="entry name" value="HISTONE-LYSINE N-METHYLTRANSFERASE FAMILY MEMBER SUVH9"/>
    <property type="match status" value="1"/>
</dbReference>
<proteinExistence type="predicted"/>
<dbReference type="SMART" id="SM00468">
    <property type="entry name" value="PreSET"/>
    <property type="match status" value="1"/>
</dbReference>
<dbReference type="InterPro" id="IPR007728">
    <property type="entry name" value="Pre-SET_dom"/>
</dbReference>
<feature type="domain" description="YDG" evidence="8">
    <location>
        <begin position="198"/>
        <end position="346"/>
    </location>
</feature>
<dbReference type="Proteomes" id="UP000554482">
    <property type="component" value="Unassembled WGS sequence"/>
</dbReference>
<keyword evidence="3" id="KW-0156">Chromatin regulator</keyword>
<comment type="caution">
    <text evidence="9">The sequence shown here is derived from an EMBL/GenBank/DDBJ whole genome shotgun (WGS) entry which is preliminary data.</text>
</comment>
<evidence type="ECO:0000313" key="10">
    <source>
        <dbReference type="Proteomes" id="UP000554482"/>
    </source>
</evidence>
<dbReference type="AlphaFoldDB" id="A0A7J6VJ16"/>
<keyword evidence="10" id="KW-1185">Reference proteome</keyword>
<gene>
    <name evidence="9" type="ORF">FRX31_025323</name>
</gene>
<dbReference type="GO" id="GO:0042054">
    <property type="term" value="F:histone methyltransferase activity"/>
    <property type="evidence" value="ECO:0007669"/>
    <property type="project" value="InterPro"/>
</dbReference>
<dbReference type="InterPro" id="IPR051357">
    <property type="entry name" value="H3K9_HMTase_SUVAR3-9"/>
</dbReference>
<dbReference type="InterPro" id="IPR001214">
    <property type="entry name" value="SET_dom"/>
</dbReference>
<dbReference type="SMART" id="SM00317">
    <property type="entry name" value="SET"/>
    <property type="match status" value="1"/>
</dbReference>
<dbReference type="GO" id="GO:0032259">
    <property type="term" value="P:methylation"/>
    <property type="evidence" value="ECO:0007669"/>
    <property type="project" value="UniProtKB-KW"/>
</dbReference>
<dbReference type="SUPFAM" id="SSF82199">
    <property type="entry name" value="SET domain"/>
    <property type="match status" value="1"/>
</dbReference>
<dbReference type="SUPFAM" id="SSF88697">
    <property type="entry name" value="PUA domain-like"/>
    <property type="match status" value="1"/>
</dbReference>